<reference evidence="2 3" key="1">
    <citation type="submission" date="2014-04" db="EMBL/GenBank/DDBJ databases">
        <title>A comprehensive comparison of genomes of Erythrobacter spp. Strains.</title>
        <authorList>
            <person name="Zheng Q."/>
        </authorList>
    </citation>
    <scope>NUCLEOTIDE SEQUENCE [LARGE SCALE GENOMIC DNA]</scope>
    <source>
        <strain evidence="2 3">DSM 8509</strain>
    </source>
</reference>
<keyword evidence="3" id="KW-1185">Reference proteome</keyword>
<name>A0A074N3U8_9SPHN</name>
<keyword evidence="1" id="KW-0472">Membrane</keyword>
<evidence type="ECO:0000256" key="1">
    <source>
        <dbReference type="SAM" id="Phobius"/>
    </source>
</evidence>
<keyword evidence="1" id="KW-0812">Transmembrane</keyword>
<evidence type="ECO:0000313" key="3">
    <source>
        <dbReference type="Proteomes" id="UP000027866"/>
    </source>
</evidence>
<sequence length="134" mass="14270">MKAPLFAIYVTLAVVIAVVLFVLIPTGEPGDAQPDVLDEQIILVLNTFGVGTCEEVRVVGSYKRTDAQGFRQMLAYSAPMDCVEAMRAAALARGFAEGQGGTYVLENAGAPEALTIYTEPGAARGAFEWERAGR</sequence>
<dbReference type="OrthoDB" id="9924804at2"/>
<evidence type="ECO:0000313" key="2">
    <source>
        <dbReference type="EMBL" id="KEO98868.1"/>
    </source>
</evidence>
<dbReference type="AlphaFoldDB" id="A0A074N3U8"/>
<organism evidence="2 3">
    <name type="scientific">Erythrobacter litoralis</name>
    <dbReference type="NCBI Taxonomy" id="39960"/>
    <lineage>
        <taxon>Bacteria</taxon>
        <taxon>Pseudomonadati</taxon>
        <taxon>Pseudomonadota</taxon>
        <taxon>Alphaproteobacteria</taxon>
        <taxon>Sphingomonadales</taxon>
        <taxon>Erythrobacteraceae</taxon>
        <taxon>Erythrobacter/Porphyrobacter group</taxon>
        <taxon>Erythrobacter</taxon>
    </lineage>
</organism>
<gene>
    <name evidence="2" type="ORF">EH32_07115</name>
</gene>
<comment type="caution">
    <text evidence="2">The sequence shown here is derived from an EMBL/GenBank/DDBJ whole genome shotgun (WGS) entry which is preliminary data.</text>
</comment>
<proteinExistence type="predicted"/>
<accession>A0A074N3U8</accession>
<dbReference type="PATRIC" id="fig|39960.10.peg.1734"/>
<dbReference type="Proteomes" id="UP000027866">
    <property type="component" value="Unassembled WGS sequence"/>
</dbReference>
<dbReference type="EMBL" id="JMIX01000003">
    <property type="protein sequence ID" value="KEO98868.1"/>
    <property type="molecule type" value="Genomic_DNA"/>
</dbReference>
<feature type="transmembrane region" description="Helical" evidence="1">
    <location>
        <begin position="6"/>
        <end position="24"/>
    </location>
</feature>
<keyword evidence="1" id="KW-1133">Transmembrane helix</keyword>
<dbReference type="KEGG" id="elq:Ga0102493_112637"/>
<dbReference type="RefSeq" id="WP_034901290.1">
    <property type="nucleotide sequence ID" value="NZ_CP017057.1"/>
</dbReference>
<protein>
    <submittedName>
        <fullName evidence="2">Uncharacterized protein</fullName>
    </submittedName>
</protein>